<feature type="region of interest" description="Disordered" evidence="1">
    <location>
        <begin position="763"/>
        <end position="782"/>
    </location>
</feature>
<comment type="caution">
    <text evidence="2">The sequence shown here is derived from an EMBL/GenBank/DDBJ whole genome shotgun (WGS) entry which is preliminary data.</text>
</comment>
<evidence type="ECO:0000313" key="3">
    <source>
        <dbReference type="Proteomes" id="UP001384579"/>
    </source>
</evidence>
<feature type="compositionally biased region" description="Polar residues" evidence="1">
    <location>
        <begin position="454"/>
        <end position="470"/>
    </location>
</feature>
<accession>A0ABU8YM47</accession>
<feature type="region of interest" description="Disordered" evidence="1">
    <location>
        <begin position="454"/>
        <end position="473"/>
    </location>
</feature>
<name>A0ABU8YM47_9CYAN</name>
<evidence type="ECO:0000256" key="1">
    <source>
        <dbReference type="SAM" id="MobiDB-lite"/>
    </source>
</evidence>
<dbReference type="EMBL" id="JBBLXS010000123">
    <property type="protein sequence ID" value="MEK0185485.1"/>
    <property type="molecule type" value="Genomic_DNA"/>
</dbReference>
<dbReference type="RefSeq" id="WP_340517131.1">
    <property type="nucleotide sequence ID" value="NZ_JBBLXS010000123.1"/>
</dbReference>
<sequence>MTPQDKRSNQAHRAIVLGRSGDRLSLPTSESIMSKIKLKKYEQAIAILPRCKTLDRLVLYDNLKKMGYRWSVSDRRWCVEPFNGLPAEGHGFLPGTADDYFSKPRNCALRPGERVVEFGSVVIKPIEVQVQELIAQAVETPSGAEIDSVQEPIAPSVETPSGVETDSVQEAIAPAVETSSGVETDLVSEAIAQAAKTSPGVEVNQIQETIAQVVETSLGVEVDQVQEGIEFFTVSPRRSFESFDDSMSFLEVLQLCRDVEKTLESKSLGELQRLVSKIVKVKPGCHCLSVAGKKKHRSTWVRSAKLELSNLVQMRGFAKTPRGLGGLEPILCWEILWESEDLIIRDYDALILLVQEAIAQVVETSPVVEVDQVSEAIVQVAETSPGLQVEQVQQAIEVQVQEPIESKFGRIVYPKAAAEPIAPAAKNLTPGGINETRPNIDRTGSADLHQRCLHSTQPDGNNSGIETETLGSRKGDRVLAVSGDSQADRRRLLPNQSNELTATIFTDEQPSNRGDGRGRVESEVKVNQSAISPDVKISVGVEADRPQKSKFSIAHQLLDLFKSSVACSQDSIELAAKTPPGVETDYLLEPIEIPPGVTFSPRFLSLYSPPQSENISYKADADGQLSLLDFEVQSESEFPDPDDFESLDDFRQAIALWDIEHPESLEVSLDSFTYQADYELAESSEVMEFSSAILAEGCVNESSSTYNFSIPTFDAWCDRTSRNSSDEPPTAGVGARRPKPKPPSFPPMVVAAGDRANRIKKFARSATLAGGRAPPGGDATQM</sequence>
<dbReference type="Proteomes" id="UP001384579">
    <property type="component" value="Unassembled WGS sequence"/>
</dbReference>
<feature type="region of interest" description="Disordered" evidence="1">
    <location>
        <begin position="721"/>
        <end position="749"/>
    </location>
</feature>
<protein>
    <submittedName>
        <fullName evidence="2">Uncharacterized protein</fullName>
    </submittedName>
</protein>
<evidence type="ECO:0000313" key="2">
    <source>
        <dbReference type="EMBL" id="MEK0185485.1"/>
    </source>
</evidence>
<gene>
    <name evidence="2" type="ORF">WMG39_11605</name>
</gene>
<organism evidence="2 3">
    <name type="scientific">Microcoleus anatoxicus PTRS2</name>
    <dbReference type="NCBI Taxonomy" id="2705321"/>
    <lineage>
        <taxon>Bacteria</taxon>
        <taxon>Bacillati</taxon>
        <taxon>Cyanobacteriota</taxon>
        <taxon>Cyanophyceae</taxon>
        <taxon>Oscillatoriophycideae</taxon>
        <taxon>Oscillatoriales</taxon>
        <taxon>Microcoleaceae</taxon>
        <taxon>Microcoleus</taxon>
        <taxon>Microcoleus anatoxicus</taxon>
    </lineage>
</organism>
<keyword evidence="3" id="KW-1185">Reference proteome</keyword>
<reference evidence="2 3" key="1">
    <citation type="journal article" date="2020" name="Harmful Algae">
        <title>Molecular and morphological characterization of a novel dihydroanatoxin-a producing Microcoleus species (cyanobacteria) from the Russian River, California, USA.</title>
        <authorList>
            <person name="Conklin K.Y."/>
            <person name="Stancheva R."/>
            <person name="Otten T.G."/>
            <person name="Fadness R."/>
            <person name="Boyer G.L."/>
            <person name="Read B."/>
            <person name="Zhang X."/>
            <person name="Sheath R.G."/>
        </authorList>
    </citation>
    <scope>NUCLEOTIDE SEQUENCE [LARGE SCALE GENOMIC DNA]</scope>
    <source>
        <strain evidence="2 3">PTRS2</strain>
    </source>
</reference>
<proteinExistence type="predicted"/>